<dbReference type="OrthoDB" id="6426807at2759"/>
<dbReference type="AlphaFoldDB" id="A0A087UUV3"/>
<evidence type="ECO:0000313" key="2">
    <source>
        <dbReference type="EMBL" id="KFM81142.1"/>
    </source>
</evidence>
<keyword evidence="1" id="KW-0812">Transmembrane</keyword>
<proteinExistence type="predicted"/>
<keyword evidence="1" id="KW-1133">Transmembrane helix</keyword>
<name>A0A087UUV3_STEMI</name>
<keyword evidence="3" id="KW-1185">Reference proteome</keyword>
<reference evidence="2 3" key="1">
    <citation type="submission" date="2013-11" db="EMBL/GenBank/DDBJ databases">
        <title>Genome sequencing of Stegodyphus mimosarum.</title>
        <authorList>
            <person name="Bechsgaard J."/>
        </authorList>
    </citation>
    <scope>NUCLEOTIDE SEQUENCE [LARGE SCALE GENOMIC DNA]</scope>
</reference>
<feature type="non-terminal residue" evidence="2">
    <location>
        <position position="75"/>
    </location>
</feature>
<keyword evidence="1" id="KW-0472">Membrane</keyword>
<evidence type="ECO:0000256" key="1">
    <source>
        <dbReference type="SAM" id="Phobius"/>
    </source>
</evidence>
<evidence type="ECO:0000313" key="3">
    <source>
        <dbReference type="Proteomes" id="UP000054359"/>
    </source>
</evidence>
<gene>
    <name evidence="2" type="ORF">X975_06762</name>
</gene>
<accession>A0A087UUV3</accession>
<protein>
    <submittedName>
        <fullName evidence="2">Uncharacterized protein</fullName>
    </submittedName>
</protein>
<sequence length="75" mass="8546">MKAVKATYLSLYDKNLLIKCLHGKTQNNNESFNNLLWTILPKEIFVQLKTLLLGAHIALLLLNSGYLGFLPVFRN</sequence>
<dbReference type="EMBL" id="KK121752">
    <property type="protein sequence ID" value="KFM81142.1"/>
    <property type="molecule type" value="Genomic_DNA"/>
</dbReference>
<dbReference type="Proteomes" id="UP000054359">
    <property type="component" value="Unassembled WGS sequence"/>
</dbReference>
<feature type="transmembrane region" description="Helical" evidence="1">
    <location>
        <begin position="51"/>
        <end position="73"/>
    </location>
</feature>
<organism evidence="2 3">
    <name type="scientific">Stegodyphus mimosarum</name>
    <name type="common">African social velvet spider</name>
    <dbReference type="NCBI Taxonomy" id="407821"/>
    <lineage>
        <taxon>Eukaryota</taxon>
        <taxon>Metazoa</taxon>
        <taxon>Ecdysozoa</taxon>
        <taxon>Arthropoda</taxon>
        <taxon>Chelicerata</taxon>
        <taxon>Arachnida</taxon>
        <taxon>Araneae</taxon>
        <taxon>Araneomorphae</taxon>
        <taxon>Entelegynae</taxon>
        <taxon>Eresoidea</taxon>
        <taxon>Eresidae</taxon>
        <taxon>Stegodyphus</taxon>
    </lineage>
</organism>